<reference evidence="1 2" key="1">
    <citation type="submission" date="2017-07" db="EMBL/GenBank/DDBJ databases">
        <title>Isolation and whole genome analysis of endospore-forming bacteria from heroin.</title>
        <authorList>
            <person name="Kalinowski J."/>
            <person name="Ahrens B."/>
            <person name="Al-Dilaimi A."/>
            <person name="Winkler A."/>
            <person name="Wibberg D."/>
            <person name="Schleenbecker U."/>
            <person name="Ruckert C."/>
            <person name="Wolfel R."/>
            <person name="Grass G."/>
        </authorList>
    </citation>
    <scope>NUCLEOTIDE SEQUENCE [LARGE SCALE GENOMIC DNA]</scope>
    <source>
        <strain evidence="1 2">7539</strain>
    </source>
</reference>
<protein>
    <recommendedName>
        <fullName evidence="3">IDEAL domain-containing protein</fullName>
    </recommendedName>
</protein>
<evidence type="ECO:0000313" key="1">
    <source>
        <dbReference type="EMBL" id="PAE90801.1"/>
    </source>
</evidence>
<gene>
    <name evidence="1" type="ORF">CHH72_02670</name>
</gene>
<dbReference type="EMBL" id="NPCC01000004">
    <property type="protein sequence ID" value="PAE90801.1"/>
    <property type="molecule type" value="Genomic_DNA"/>
</dbReference>
<dbReference type="AlphaFoldDB" id="A0A268P543"/>
<proteinExistence type="predicted"/>
<accession>A0A268P543</accession>
<sequence length="97" mass="11636">MVDGSWVKIKRGNHTIVGWIEKNKSFHCKDPLYQTYYFHTLHPERSKAPILIYYKDIHKAELTLEDEDYHAMQLLALELKDANWFSEIGERRKEIPF</sequence>
<organism evidence="1 2">
    <name type="scientific">Shouchella clausii</name>
    <name type="common">Alkalihalobacillus clausii</name>
    <dbReference type="NCBI Taxonomy" id="79880"/>
    <lineage>
        <taxon>Bacteria</taxon>
        <taxon>Bacillati</taxon>
        <taxon>Bacillota</taxon>
        <taxon>Bacilli</taxon>
        <taxon>Bacillales</taxon>
        <taxon>Bacillaceae</taxon>
        <taxon>Shouchella</taxon>
    </lineage>
</organism>
<name>A0A268P543_SHOCL</name>
<evidence type="ECO:0000313" key="2">
    <source>
        <dbReference type="Proteomes" id="UP000216207"/>
    </source>
</evidence>
<dbReference type="Proteomes" id="UP000216207">
    <property type="component" value="Unassembled WGS sequence"/>
</dbReference>
<evidence type="ECO:0008006" key="3">
    <source>
        <dbReference type="Google" id="ProtNLM"/>
    </source>
</evidence>
<comment type="caution">
    <text evidence="1">The sequence shown here is derived from an EMBL/GenBank/DDBJ whole genome shotgun (WGS) entry which is preliminary data.</text>
</comment>
<dbReference type="RefSeq" id="WP_095326100.1">
    <property type="nucleotide sequence ID" value="NZ_NPCC01000004.1"/>
</dbReference>